<dbReference type="AlphaFoldDB" id="A0A6B0TEY7"/>
<reference evidence="3 4" key="1">
    <citation type="submission" date="2019-12" db="EMBL/GenBank/DDBJ databases">
        <title>Isolation and characterization of three novel carbon monoxide-oxidizing members of Halobacteria from salione crusts and soils.</title>
        <authorList>
            <person name="Myers M.R."/>
            <person name="King G.M."/>
        </authorList>
    </citation>
    <scope>NUCLEOTIDE SEQUENCE [LARGE SCALE GENOMIC DNA]</scope>
    <source>
        <strain evidence="3 4">WSH3</strain>
    </source>
</reference>
<dbReference type="OrthoDB" id="242889at2157"/>
<name>A0A6B0TEY7_9EURY</name>
<proteinExistence type="predicted"/>
<dbReference type="Gene3D" id="2.160.20.110">
    <property type="match status" value="5"/>
</dbReference>
<organism evidence="3 4">
    <name type="scientific">Halovenus carboxidivorans</name>
    <dbReference type="NCBI Taxonomy" id="2692199"/>
    <lineage>
        <taxon>Archaea</taxon>
        <taxon>Methanobacteriati</taxon>
        <taxon>Methanobacteriota</taxon>
        <taxon>Stenosarchaea group</taxon>
        <taxon>Halobacteria</taxon>
        <taxon>Halobacteriales</taxon>
        <taxon>Haloarculaceae</taxon>
        <taxon>Halovenus</taxon>
    </lineage>
</organism>
<dbReference type="RefSeq" id="WP_159763882.1">
    <property type="nucleotide sequence ID" value="NZ_WUUT01000003.1"/>
</dbReference>
<dbReference type="EMBL" id="WUUT01000003">
    <property type="protein sequence ID" value="MXR51749.1"/>
    <property type="molecule type" value="Genomic_DNA"/>
</dbReference>
<dbReference type="Pfam" id="PF07581">
    <property type="entry name" value="Glug"/>
    <property type="match status" value="3"/>
</dbReference>
<evidence type="ECO:0000256" key="1">
    <source>
        <dbReference type="SAM" id="MobiDB-lite"/>
    </source>
</evidence>
<dbReference type="Proteomes" id="UP000466535">
    <property type="component" value="Unassembled WGS sequence"/>
</dbReference>
<feature type="region of interest" description="Disordered" evidence="1">
    <location>
        <begin position="943"/>
        <end position="979"/>
    </location>
</feature>
<protein>
    <recommendedName>
        <fullName evidence="2">GLUG domain-containing protein</fullName>
    </recommendedName>
</protein>
<dbReference type="InterPro" id="IPR011493">
    <property type="entry name" value="GLUG"/>
</dbReference>
<feature type="domain" description="GLUG" evidence="2">
    <location>
        <begin position="253"/>
        <end position="280"/>
    </location>
</feature>
<gene>
    <name evidence="3" type="ORF">GRX03_09050</name>
</gene>
<evidence type="ECO:0000313" key="4">
    <source>
        <dbReference type="Proteomes" id="UP000466535"/>
    </source>
</evidence>
<evidence type="ECO:0000259" key="2">
    <source>
        <dbReference type="Pfam" id="PF07581"/>
    </source>
</evidence>
<sequence length="1007" mass="102117">MAEQTAPRSSAVSTGRRQFLRAATATGLASVAGVGAAQDGPTEITDWHDLDAVRDAPDREYVLGADLGPETAGYDEHVRNRSGGWNPIGEEGEEFAGTLDGTGYEIRGLTVDRPDTEYVGLFGGLSGTLRNVTLVDVAVTGGDHVGGLVGDNDGQVRAPTVDGEVTGAEMVGGVAGENPGLVTEATSTAAVTGEKYVGGVVGYVGGDVRQSTASGAVTGGEDVGGLVGYNSISGLADRGGDIVGSTASNDVSGNRHVGGLVGRNSGLGVVRGSTATGTVSGDRGLGGLVGVNDGEIQNSFYDIETVQINGESALTVGGLFPDQYEQWQATDGELSPEEYDSLTVDGNVIELADAQGVRDALAFVHDSAFGWRLTADIDLTGEDAGLYFPFVAGLFDGNGHTITLDVDLPAVSRVGAIGASLDEIVDLSVEGSVTGADRVGGLVGLNQSREVADVTTDVDVTGVAAVGGLAGENADREDFTRDEDERGRILDSTASGTVEGDEQVGGLVGENSGSVVTSTAEVAVTGGQSVGGLAGTNSGGIEGSTATGSVTGDGGIAGLVGGSPGDISNSHYNIEELSLNGETALTAGGLFAEQYEDWEANDRELDLEAYDSLTVSDDRVEIADERGVRDALGFIDDRQFDWRLTDDIDLTGEAAGLYLPYLVGEFDGDGHTIRLDVDLPAASQVGAIGYAEETVEGLTVEGSVTGANEVGGLVGYMPEGSILDSTVDCDVTGEELVGGVVGRIGSSHVERSTASGDVTGETYVGGVVGRNGSGKIRALTVDGAVTASEEVGGIVGLNGGRILRSTLSGRVSGERTVGGVAGIHYRGAIENSRVLGSVSGGTRVGGLAGTFGTGRIVTSLVSGPIDGEEAVGALVGYNDRGFNHFSGTVTDSYWDAETTGQQSALGDGVEITGTVRGLSTDQMQGEDAAEHMSALDFEGIWATTTDPAGYPTPNQRESRDQSDPADSTDESGPGFGLTGVVGGLGGVVYLLSRRGNDTGSNGGRPGQ</sequence>
<comment type="caution">
    <text evidence="3">The sequence shown here is derived from an EMBL/GenBank/DDBJ whole genome shotgun (WGS) entry which is preliminary data.</text>
</comment>
<feature type="domain" description="GLUG" evidence="2">
    <location>
        <begin position="195"/>
        <end position="218"/>
    </location>
</feature>
<keyword evidence="4" id="KW-1185">Reference proteome</keyword>
<dbReference type="InterPro" id="IPR006311">
    <property type="entry name" value="TAT_signal"/>
</dbReference>
<feature type="domain" description="GLUG" evidence="2">
    <location>
        <begin position="734"/>
        <end position="759"/>
    </location>
</feature>
<evidence type="ECO:0000313" key="3">
    <source>
        <dbReference type="EMBL" id="MXR51749.1"/>
    </source>
</evidence>
<accession>A0A6B0TEY7</accession>
<dbReference type="PROSITE" id="PS51318">
    <property type="entry name" value="TAT"/>
    <property type="match status" value="1"/>
</dbReference>